<dbReference type="OrthoDB" id="9807451at2"/>
<accession>A0A1I1XEA2</accession>
<name>A0A1I1XEA2_9BACT</name>
<dbReference type="PANTHER" id="PTHR42983:SF1">
    <property type="entry name" value="IRON-MOLYBDENUM PROTEIN"/>
    <property type="match status" value="1"/>
</dbReference>
<evidence type="ECO:0000259" key="1">
    <source>
        <dbReference type="Pfam" id="PF02579"/>
    </source>
</evidence>
<dbReference type="STRING" id="385682.SAMN05444380_1066"/>
<dbReference type="Pfam" id="PF02579">
    <property type="entry name" value="Nitro_FeMo-Co"/>
    <property type="match status" value="1"/>
</dbReference>
<dbReference type="InterPro" id="IPR003731">
    <property type="entry name" value="Di-Nase_FeMo-co_biosynth"/>
</dbReference>
<keyword evidence="3" id="KW-1185">Reference proteome</keyword>
<evidence type="ECO:0000313" key="2">
    <source>
        <dbReference type="EMBL" id="SFE05719.1"/>
    </source>
</evidence>
<reference evidence="2 3" key="1">
    <citation type="submission" date="2016-10" db="EMBL/GenBank/DDBJ databases">
        <authorList>
            <person name="de Groot N.N."/>
        </authorList>
    </citation>
    <scope>NUCLEOTIDE SEQUENCE [LARGE SCALE GENOMIC DNA]</scope>
    <source>
        <strain evidence="2 3">DSM 19012</strain>
    </source>
</reference>
<dbReference type="SUPFAM" id="SSF53146">
    <property type="entry name" value="Nitrogenase accessory factor-like"/>
    <property type="match status" value="1"/>
</dbReference>
<organism evidence="2 3">
    <name type="scientific">Thermophagus xiamenensis</name>
    <dbReference type="NCBI Taxonomy" id="385682"/>
    <lineage>
        <taxon>Bacteria</taxon>
        <taxon>Pseudomonadati</taxon>
        <taxon>Bacteroidota</taxon>
        <taxon>Bacteroidia</taxon>
        <taxon>Marinilabiliales</taxon>
        <taxon>Marinilabiliaceae</taxon>
        <taxon>Thermophagus</taxon>
    </lineage>
</organism>
<dbReference type="AlphaFoldDB" id="A0A1I1XEA2"/>
<dbReference type="PANTHER" id="PTHR42983">
    <property type="entry name" value="DINITROGENASE IRON-MOLYBDENUM COFACTOR PROTEIN-RELATED"/>
    <property type="match status" value="1"/>
</dbReference>
<dbReference type="RefSeq" id="WP_010528461.1">
    <property type="nucleotide sequence ID" value="NZ_AFSL01000085.1"/>
</dbReference>
<feature type="domain" description="Dinitrogenase iron-molybdenum cofactor biosynthesis" evidence="1">
    <location>
        <begin position="14"/>
        <end position="101"/>
    </location>
</feature>
<dbReference type="eggNOG" id="COG1433">
    <property type="taxonomic scope" value="Bacteria"/>
</dbReference>
<protein>
    <submittedName>
        <fullName evidence="2">Predicted Fe-Mo cluster-binding protein, NifX family</fullName>
    </submittedName>
</protein>
<dbReference type="Proteomes" id="UP000181976">
    <property type="component" value="Unassembled WGS sequence"/>
</dbReference>
<evidence type="ECO:0000313" key="3">
    <source>
        <dbReference type="Proteomes" id="UP000181976"/>
    </source>
</evidence>
<dbReference type="Gene3D" id="3.30.420.130">
    <property type="entry name" value="Dinitrogenase iron-molybdenum cofactor biosynthesis domain"/>
    <property type="match status" value="1"/>
</dbReference>
<dbReference type="InterPro" id="IPR036105">
    <property type="entry name" value="DiNase_FeMo-co_biosyn_sf"/>
</dbReference>
<proteinExistence type="predicted"/>
<sequence>MKTLITSTTSTPEGPFDKRFGRAAWFCVLDEKTGESTFIKNENAEGQSGIGTKTAEKVVELGVGKVISGDFGPKAKKLLDKFGVQMVIINEDLKVIDIINRIKG</sequence>
<dbReference type="InParanoid" id="A0A1I1XEA2"/>
<dbReference type="EMBL" id="FONA01000006">
    <property type="protein sequence ID" value="SFE05719.1"/>
    <property type="molecule type" value="Genomic_DNA"/>
</dbReference>
<gene>
    <name evidence="2" type="ORF">SAMN05444380_1066</name>
</gene>